<feature type="compositionally biased region" description="Basic and acidic residues" evidence="1">
    <location>
        <begin position="383"/>
        <end position="394"/>
    </location>
</feature>
<feature type="compositionally biased region" description="Low complexity" evidence="1">
    <location>
        <begin position="85"/>
        <end position="116"/>
    </location>
</feature>
<proteinExistence type="predicted"/>
<keyword evidence="3" id="KW-1185">Reference proteome</keyword>
<feature type="compositionally biased region" description="Polar residues" evidence="1">
    <location>
        <begin position="308"/>
        <end position="319"/>
    </location>
</feature>
<evidence type="ECO:0000313" key="2">
    <source>
        <dbReference type="EMBL" id="EAL69126.1"/>
    </source>
</evidence>
<evidence type="ECO:0000313" key="3">
    <source>
        <dbReference type="Proteomes" id="UP000002195"/>
    </source>
</evidence>
<dbReference type="RefSeq" id="XP_643056.1">
    <property type="nucleotide sequence ID" value="XM_637964.1"/>
</dbReference>
<feature type="compositionally biased region" description="Polar residues" evidence="1">
    <location>
        <begin position="284"/>
        <end position="300"/>
    </location>
</feature>
<protein>
    <submittedName>
        <fullName evidence="2">Uncharacterized protein</fullName>
    </submittedName>
</protein>
<reference evidence="2 3" key="1">
    <citation type="journal article" date="2005" name="Nature">
        <title>The genome of the social amoeba Dictyostelium discoideum.</title>
        <authorList>
            <consortium name="The Dictyostelium discoideum Sequencing Consortium"/>
            <person name="Eichinger L."/>
            <person name="Pachebat J.A."/>
            <person name="Glockner G."/>
            <person name="Rajandream M.A."/>
            <person name="Sucgang R."/>
            <person name="Berriman M."/>
            <person name="Song J."/>
            <person name="Olsen R."/>
            <person name="Szafranski K."/>
            <person name="Xu Q."/>
            <person name="Tunggal B."/>
            <person name="Kummerfeld S."/>
            <person name="Madera M."/>
            <person name="Konfortov B.A."/>
            <person name="Rivero F."/>
            <person name="Bankier A.T."/>
            <person name="Lehmann R."/>
            <person name="Hamlin N."/>
            <person name="Davies R."/>
            <person name="Gaudet P."/>
            <person name="Fey P."/>
            <person name="Pilcher K."/>
            <person name="Chen G."/>
            <person name="Saunders D."/>
            <person name="Sodergren E."/>
            <person name="Davis P."/>
            <person name="Kerhornou A."/>
            <person name="Nie X."/>
            <person name="Hall N."/>
            <person name="Anjard C."/>
            <person name="Hemphill L."/>
            <person name="Bason N."/>
            <person name="Farbrother P."/>
            <person name="Desany B."/>
            <person name="Just E."/>
            <person name="Morio T."/>
            <person name="Rost R."/>
            <person name="Churcher C."/>
            <person name="Cooper J."/>
            <person name="Haydock S."/>
            <person name="van Driessche N."/>
            <person name="Cronin A."/>
            <person name="Goodhead I."/>
            <person name="Muzny D."/>
            <person name="Mourier T."/>
            <person name="Pain A."/>
            <person name="Lu M."/>
            <person name="Harper D."/>
            <person name="Lindsay R."/>
            <person name="Hauser H."/>
            <person name="James K."/>
            <person name="Quiles M."/>
            <person name="Madan Babu M."/>
            <person name="Saito T."/>
            <person name="Buchrieser C."/>
            <person name="Wardroper A."/>
            <person name="Felder M."/>
            <person name="Thangavelu M."/>
            <person name="Johnson D."/>
            <person name="Knights A."/>
            <person name="Loulseged H."/>
            <person name="Mungall K."/>
            <person name="Oliver K."/>
            <person name="Price C."/>
            <person name="Quail M.A."/>
            <person name="Urushihara H."/>
            <person name="Hernandez J."/>
            <person name="Rabbinowitsch E."/>
            <person name="Steffen D."/>
            <person name="Sanders M."/>
            <person name="Ma J."/>
            <person name="Kohara Y."/>
            <person name="Sharp S."/>
            <person name="Simmonds M."/>
            <person name="Spiegler S."/>
            <person name="Tivey A."/>
            <person name="Sugano S."/>
            <person name="White B."/>
            <person name="Walker D."/>
            <person name="Woodward J."/>
            <person name="Winckler T."/>
            <person name="Tanaka Y."/>
            <person name="Shaulsky G."/>
            <person name="Schleicher M."/>
            <person name="Weinstock G."/>
            <person name="Rosenthal A."/>
            <person name="Cox E.C."/>
            <person name="Chisholm R.L."/>
            <person name="Gibbs R."/>
            <person name="Loomis W.F."/>
            <person name="Platzer M."/>
            <person name="Kay R.R."/>
            <person name="Williams J."/>
            <person name="Dear P.H."/>
            <person name="Noegel A.A."/>
            <person name="Barrell B."/>
            <person name="Kuspa A."/>
        </authorList>
    </citation>
    <scope>NUCLEOTIDE SEQUENCE [LARGE SCALE GENOMIC DNA]</scope>
    <source>
        <strain evidence="2 3">AX4</strain>
    </source>
</reference>
<feature type="region of interest" description="Disordered" evidence="1">
    <location>
        <begin position="225"/>
        <end position="353"/>
    </location>
</feature>
<feature type="compositionally biased region" description="Basic residues" evidence="1">
    <location>
        <begin position="334"/>
        <end position="345"/>
    </location>
</feature>
<accession>Q551D7</accession>
<comment type="caution">
    <text evidence="2">The sequence shown here is derived from an EMBL/GenBank/DDBJ whole genome shotgun (WGS) entry which is preliminary data.</text>
</comment>
<dbReference type="InParanoid" id="Q551D7"/>
<dbReference type="HOGENOM" id="CLU_680479_0_0_1"/>
<dbReference type="eggNOG" id="ENOG502RBUQ">
    <property type="taxonomic scope" value="Eukaryota"/>
</dbReference>
<feature type="compositionally biased region" description="Basic and acidic residues" evidence="1">
    <location>
        <begin position="71"/>
        <end position="84"/>
    </location>
</feature>
<evidence type="ECO:0000256" key="1">
    <source>
        <dbReference type="SAM" id="MobiDB-lite"/>
    </source>
</evidence>
<dbReference type="Proteomes" id="UP000002195">
    <property type="component" value="Unassembled WGS sequence"/>
</dbReference>
<dbReference type="GeneID" id="8620601"/>
<gene>
    <name evidence="2" type="ORF">DDB_G0276627</name>
</gene>
<dbReference type="VEuPathDB" id="AmoebaDB:DDB_G0276627"/>
<dbReference type="SMR" id="Q551D7"/>
<feature type="region of interest" description="Disordered" evidence="1">
    <location>
        <begin position="367"/>
        <end position="405"/>
    </location>
</feature>
<dbReference type="KEGG" id="ddi:DDB_G0276627"/>
<dbReference type="dictyBase" id="DDB_G0276627"/>
<dbReference type="OMA" id="DPYCTRK"/>
<dbReference type="AlphaFoldDB" id="Q551D7"/>
<feature type="compositionally biased region" description="Basic and acidic residues" evidence="1">
    <location>
        <begin position="227"/>
        <end position="243"/>
    </location>
</feature>
<name>Q551D7_DICDI</name>
<dbReference type="FunCoup" id="Q551D7">
    <property type="interactions" value="744"/>
</dbReference>
<feature type="compositionally biased region" description="Basic and acidic residues" evidence="1">
    <location>
        <begin position="267"/>
        <end position="278"/>
    </location>
</feature>
<organism evidence="2 3">
    <name type="scientific">Dictyostelium discoideum</name>
    <name type="common">Social amoeba</name>
    <dbReference type="NCBI Taxonomy" id="44689"/>
    <lineage>
        <taxon>Eukaryota</taxon>
        <taxon>Amoebozoa</taxon>
        <taxon>Evosea</taxon>
        <taxon>Eumycetozoa</taxon>
        <taxon>Dictyostelia</taxon>
        <taxon>Dictyosteliales</taxon>
        <taxon>Dictyosteliaceae</taxon>
        <taxon>Dictyostelium</taxon>
    </lineage>
</organism>
<dbReference type="PaxDb" id="44689-DDB0202973"/>
<dbReference type="EMBL" id="AAFI02000016">
    <property type="protein sequence ID" value="EAL69126.1"/>
    <property type="molecule type" value="Genomic_DNA"/>
</dbReference>
<feature type="region of interest" description="Disordered" evidence="1">
    <location>
        <begin position="71"/>
        <end position="116"/>
    </location>
</feature>
<sequence>MTISAKSRIKQCDPFCTRKPLEDKTATLKDKPVKAKKSNSVPKSLKTFMEGVQLVKQIDEKRKQRTIIEKKQQDEKKKLQEEIKNNNTTTTTTTTTTATTTTNTSTTTPKINNNNNKRLNKKQLKQQQKEKQVIVTDLKDDIKKLNSLYYRQSREDVPEGVKEEEEIENTNLKKYKGELHSDYLDRINKEIAKKMKKSTSTYQKRKEFFDEKKLKEKLKKQGVKYSDYLEKEKREEEKRKEQEEGGSESTENGKKKRKRNVDDFDELKDNIRFGEQIERPPSQLPTLKNFTNKKVMQNTDSSKRDYLWQQTNQGSTTNNENLISSKKLEEEKQKKKNEKKLKKQKITNEADAEQEALKRNLEALKQKTIEHYNQTKKRRQLQNKKEIKENKESENPQTLKRKFYL</sequence>